<evidence type="ECO:0000256" key="1">
    <source>
        <dbReference type="ARBA" id="ARBA00023015"/>
    </source>
</evidence>
<feature type="domain" description="HTH lacI-type" evidence="4">
    <location>
        <begin position="20"/>
        <end position="74"/>
    </location>
</feature>
<dbReference type="InterPro" id="IPR046335">
    <property type="entry name" value="LacI/GalR-like_sensor"/>
</dbReference>
<accession>A0ABT4V0M4</accession>
<gene>
    <name evidence="5" type="ORF">OU415_16195</name>
</gene>
<keyword evidence="6" id="KW-1185">Reference proteome</keyword>
<sequence>MTNTWRRGAAHPEPAPERRATISDIAAAAGVSKPTVSRVLNQRGDVAPATRRKVEQVAAELGYVPSTGARALRTGRHGALGLLLPSEPWGGLVDIVYGVSEEAAARAMHVMVFPLPAGRAAERQFTTRTLPHLPVDGLVALMPDDMVPHQGIIPLSGAPVVAFDDRGTRPGIPYVETTNREGVREAVGHLVAHGYRRIAFASGTSGLAFAEARYEGYLDGLRDAGLPHVPQRVLRSEDDMPSDDEIRELLTAEEPDGPPDAVVAGWDEIATAVGHVVHELGLRLGADIGLIGFDDRPEIALMIKGLTTVHQPLREMGQTAVRLLLEIIEHGPGPANATVPTHLVVRDTCGPHAADGTPLPPEKS</sequence>
<dbReference type="PANTHER" id="PTHR30146">
    <property type="entry name" value="LACI-RELATED TRANSCRIPTIONAL REPRESSOR"/>
    <property type="match status" value="1"/>
</dbReference>
<dbReference type="CDD" id="cd06267">
    <property type="entry name" value="PBP1_LacI_sugar_binding-like"/>
    <property type="match status" value="1"/>
</dbReference>
<evidence type="ECO:0000313" key="6">
    <source>
        <dbReference type="Proteomes" id="UP001210380"/>
    </source>
</evidence>
<dbReference type="SMART" id="SM00354">
    <property type="entry name" value="HTH_LACI"/>
    <property type="match status" value="1"/>
</dbReference>
<dbReference type="PRINTS" id="PR00036">
    <property type="entry name" value="HTHLACI"/>
</dbReference>
<dbReference type="PROSITE" id="PS50932">
    <property type="entry name" value="HTH_LACI_2"/>
    <property type="match status" value="1"/>
</dbReference>
<dbReference type="Proteomes" id="UP001210380">
    <property type="component" value="Unassembled WGS sequence"/>
</dbReference>
<dbReference type="EMBL" id="JAQGLA010000022">
    <property type="protein sequence ID" value="MDA3626986.1"/>
    <property type="molecule type" value="Genomic_DNA"/>
</dbReference>
<keyword evidence="2 5" id="KW-0238">DNA-binding</keyword>
<dbReference type="Gene3D" id="1.10.260.40">
    <property type="entry name" value="lambda repressor-like DNA-binding domains"/>
    <property type="match status" value="1"/>
</dbReference>
<evidence type="ECO:0000259" key="4">
    <source>
        <dbReference type="PROSITE" id="PS50932"/>
    </source>
</evidence>
<keyword evidence="3" id="KW-0804">Transcription</keyword>
<evidence type="ECO:0000256" key="2">
    <source>
        <dbReference type="ARBA" id="ARBA00023125"/>
    </source>
</evidence>
<reference evidence="5 6" key="1">
    <citation type="submission" date="2022-11" db="EMBL/GenBank/DDBJ databases">
        <title>Draft genome sequence of Saccharopolyspora sp. WRP15-2 isolated from rhizosphere soils of wild rice in Thailand.</title>
        <authorList>
            <person name="Duangmal K."/>
            <person name="Kammanee S."/>
            <person name="Muangham S."/>
        </authorList>
    </citation>
    <scope>NUCLEOTIDE SEQUENCE [LARGE SCALE GENOMIC DNA]</scope>
    <source>
        <strain evidence="5 6">WRP15-2</strain>
    </source>
</reference>
<proteinExistence type="predicted"/>
<evidence type="ECO:0000313" key="5">
    <source>
        <dbReference type="EMBL" id="MDA3626986.1"/>
    </source>
</evidence>
<evidence type="ECO:0000256" key="3">
    <source>
        <dbReference type="ARBA" id="ARBA00023163"/>
    </source>
</evidence>
<comment type="caution">
    <text evidence="5">The sequence shown here is derived from an EMBL/GenBank/DDBJ whole genome shotgun (WGS) entry which is preliminary data.</text>
</comment>
<dbReference type="SUPFAM" id="SSF47413">
    <property type="entry name" value="lambda repressor-like DNA-binding domains"/>
    <property type="match status" value="1"/>
</dbReference>
<protein>
    <submittedName>
        <fullName evidence="5">LacI family DNA-binding transcriptional regulator</fullName>
    </submittedName>
</protein>
<dbReference type="InterPro" id="IPR028082">
    <property type="entry name" value="Peripla_BP_I"/>
</dbReference>
<dbReference type="PROSITE" id="PS00356">
    <property type="entry name" value="HTH_LACI_1"/>
    <property type="match status" value="1"/>
</dbReference>
<dbReference type="Pfam" id="PF13377">
    <property type="entry name" value="Peripla_BP_3"/>
    <property type="match status" value="1"/>
</dbReference>
<name>A0ABT4V0M4_9PSEU</name>
<dbReference type="Pfam" id="PF00356">
    <property type="entry name" value="LacI"/>
    <property type="match status" value="1"/>
</dbReference>
<dbReference type="InterPro" id="IPR010982">
    <property type="entry name" value="Lambda_DNA-bd_dom_sf"/>
</dbReference>
<dbReference type="Gene3D" id="3.40.50.2300">
    <property type="match status" value="2"/>
</dbReference>
<dbReference type="CDD" id="cd01392">
    <property type="entry name" value="HTH_LacI"/>
    <property type="match status" value="1"/>
</dbReference>
<keyword evidence="1" id="KW-0805">Transcription regulation</keyword>
<dbReference type="InterPro" id="IPR000843">
    <property type="entry name" value="HTH_LacI"/>
</dbReference>
<organism evidence="5 6">
    <name type="scientific">Saccharopolyspora oryzae</name>
    <dbReference type="NCBI Taxonomy" id="2997343"/>
    <lineage>
        <taxon>Bacteria</taxon>
        <taxon>Bacillati</taxon>
        <taxon>Actinomycetota</taxon>
        <taxon>Actinomycetes</taxon>
        <taxon>Pseudonocardiales</taxon>
        <taxon>Pseudonocardiaceae</taxon>
        <taxon>Saccharopolyspora</taxon>
    </lineage>
</organism>
<dbReference type="SUPFAM" id="SSF53822">
    <property type="entry name" value="Periplasmic binding protein-like I"/>
    <property type="match status" value="1"/>
</dbReference>
<dbReference type="GO" id="GO:0003677">
    <property type="term" value="F:DNA binding"/>
    <property type="evidence" value="ECO:0007669"/>
    <property type="project" value="UniProtKB-KW"/>
</dbReference>
<dbReference type="PANTHER" id="PTHR30146:SF155">
    <property type="entry name" value="ALANINE RACEMASE"/>
    <property type="match status" value="1"/>
</dbReference>
<dbReference type="RefSeq" id="WP_270949619.1">
    <property type="nucleotide sequence ID" value="NZ_JAQGLA010000022.1"/>
</dbReference>